<evidence type="ECO:0000256" key="7">
    <source>
        <dbReference type="ARBA" id="ARBA00023295"/>
    </source>
</evidence>
<keyword evidence="6" id="KW-0325">Glycoprotein</keyword>
<evidence type="ECO:0000256" key="10">
    <source>
        <dbReference type="SAM" id="SignalP"/>
    </source>
</evidence>
<keyword evidence="3" id="KW-0964">Secreted</keyword>
<comment type="caution">
    <text evidence="11">The sequence shown here is derived from an EMBL/GenBank/DDBJ whole genome shotgun (WGS) entry which is preliminary data.</text>
</comment>
<evidence type="ECO:0000256" key="1">
    <source>
        <dbReference type="ARBA" id="ARBA00004613"/>
    </source>
</evidence>
<protein>
    <submittedName>
        <fullName evidence="11">Galacturan 1,4-alpha-galacturonidase B</fullName>
    </submittedName>
</protein>
<evidence type="ECO:0000256" key="9">
    <source>
        <dbReference type="RuleBase" id="RU361169"/>
    </source>
</evidence>
<dbReference type="GO" id="GO:0005576">
    <property type="term" value="C:extracellular region"/>
    <property type="evidence" value="ECO:0007669"/>
    <property type="project" value="UniProtKB-SubCell"/>
</dbReference>
<dbReference type="InterPro" id="IPR012334">
    <property type="entry name" value="Pectin_lyas_fold"/>
</dbReference>
<dbReference type="AlphaFoldDB" id="A0AAW0D2J1"/>
<keyword evidence="8" id="KW-0961">Cell wall biogenesis/degradation</keyword>
<dbReference type="EMBL" id="JAWWNJ010000010">
    <property type="protein sequence ID" value="KAK7046605.1"/>
    <property type="molecule type" value="Genomic_DNA"/>
</dbReference>
<evidence type="ECO:0000256" key="5">
    <source>
        <dbReference type="ARBA" id="ARBA00022801"/>
    </source>
</evidence>
<dbReference type="Proteomes" id="UP001362999">
    <property type="component" value="Unassembled WGS sequence"/>
</dbReference>
<dbReference type="PANTHER" id="PTHR31736:SF8">
    <property type="entry name" value="PUTATIVE (AFU_ORTHOLOGUE AFUA_7G06410)-RELATED"/>
    <property type="match status" value="1"/>
</dbReference>
<dbReference type="PANTHER" id="PTHR31736">
    <property type="match status" value="1"/>
</dbReference>
<keyword evidence="4 10" id="KW-0732">Signal</keyword>
<evidence type="ECO:0000313" key="11">
    <source>
        <dbReference type="EMBL" id="KAK7046605.1"/>
    </source>
</evidence>
<dbReference type="Gene3D" id="2.160.20.10">
    <property type="entry name" value="Single-stranded right-handed beta-helix, Pectin lyase-like"/>
    <property type="match status" value="1"/>
</dbReference>
<evidence type="ECO:0000256" key="4">
    <source>
        <dbReference type="ARBA" id="ARBA00022729"/>
    </source>
</evidence>
<proteinExistence type="inferred from homology"/>
<dbReference type="SUPFAM" id="SSF51126">
    <property type="entry name" value="Pectin lyase-like"/>
    <property type="match status" value="1"/>
</dbReference>
<dbReference type="InterPro" id="IPR011050">
    <property type="entry name" value="Pectin_lyase_fold/virulence"/>
</dbReference>
<feature type="signal peptide" evidence="10">
    <location>
        <begin position="1"/>
        <end position="21"/>
    </location>
</feature>
<name>A0AAW0D2J1_9AGAR</name>
<dbReference type="GO" id="GO:0071555">
    <property type="term" value="P:cell wall organization"/>
    <property type="evidence" value="ECO:0007669"/>
    <property type="project" value="UniProtKB-KW"/>
</dbReference>
<keyword evidence="12" id="KW-1185">Reference proteome</keyword>
<dbReference type="GO" id="GO:0005975">
    <property type="term" value="P:carbohydrate metabolic process"/>
    <property type="evidence" value="ECO:0007669"/>
    <property type="project" value="InterPro"/>
</dbReference>
<organism evidence="11 12">
    <name type="scientific">Favolaschia claudopus</name>
    <dbReference type="NCBI Taxonomy" id="2862362"/>
    <lineage>
        <taxon>Eukaryota</taxon>
        <taxon>Fungi</taxon>
        <taxon>Dikarya</taxon>
        <taxon>Basidiomycota</taxon>
        <taxon>Agaricomycotina</taxon>
        <taxon>Agaricomycetes</taxon>
        <taxon>Agaricomycetidae</taxon>
        <taxon>Agaricales</taxon>
        <taxon>Marasmiineae</taxon>
        <taxon>Mycenaceae</taxon>
        <taxon>Favolaschia</taxon>
    </lineage>
</organism>
<evidence type="ECO:0000313" key="12">
    <source>
        <dbReference type="Proteomes" id="UP001362999"/>
    </source>
</evidence>
<keyword evidence="7 9" id="KW-0326">Glycosidase</keyword>
<feature type="chain" id="PRO_5043855450" evidence="10">
    <location>
        <begin position="22"/>
        <end position="431"/>
    </location>
</feature>
<comment type="similarity">
    <text evidence="2 9">Belongs to the glycosyl hydrolase 28 family.</text>
</comment>
<evidence type="ECO:0000256" key="3">
    <source>
        <dbReference type="ARBA" id="ARBA00022525"/>
    </source>
</evidence>
<evidence type="ECO:0000256" key="8">
    <source>
        <dbReference type="ARBA" id="ARBA00023316"/>
    </source>
</evidence>
<dbReference type="Pfam" id="PF00295">
    <property type="entry name" value="Glyco_hydro_28"/>
    <property type="match status" value="1"/>
</dbReference>
<accession>A0AAW0D2J1</accession>
<comment type="subcellular location">
    <subcellularLocation>
        <location evidence="1">Secreted</location>
    </subcellularLocation>
</comment>
<evidence type="ECO:0000256" key="6">
    <source>
        <dbReference type="ARBA" id="ARBA00023180"/>
    </source>
</evidence>
<gene>
    <name evidence="11" type="ORF">R3P38DRAFT_2874697</name>
</gene>
<keyword evidence="5 9" id="KW-0378">Hydrolase</keyword>
<sequence length="431" mass="46919">MKLAQLSSLVFLSSAALGAFADPAVPIPERQRKTCVIKASGTNATDDGPAIREAFKNCGQHGRVVFEAKTYYVNSILDIRGLEDVDIDIHGKLLWSTDIQYWLKNSLPVGFQNQSTAFILGGNNLRIDGHNTGTFDGNGDYWYSFISKQPVQSNFPGRPHALTLNGLTNSVVKGLNFLRSQMWTLSMIHCTHVDLNDIFVNNTGNSVQSFNTDGADTIHSSFIKFDNWTVYNGDDHISLKGNSTDISITNCHFYRGQGIALGSIGQFKGEFETMERLHVDNIFFENTQHAVYFKTWTGDQNGFPPNGGGGGLGFAADMNFTNMHVNALRASVVAFSQCTTFSGAPANCTNSPFHIRDITMTGIRGTSNSQRVASLQCSAVAPCDNIGLFDIDVKLSNGTRISQYLCGHVENTRGFNCTGPVCDGPSADGEC</sequence>
<reference evidence="11 12" key="1">
    <citation type="journal article" date="2024" name="J Genomics">
        <title>Draft genome sequencing and assembly of Favolaschia claudopus CIRM-BRFM 2984 isolated from oak limbs.</title>
        <authorList>
            <person name="Navarro D."/>
            <person name="Drula E."/>
            <person name="Chaduli D."/>
            <person name="Cazenave R."/>
            <person name="Ahrendt S."/>
            <person name="Wang J."/>
            <person name="Lipzen A."/>
            <person name="Daum C."/>
            <person name="Barry K."/>
            <person name="Grigoriev I.V."/>
            <person name="Favel A."/>
            <person name="Rosso M.N."/>
            <person name="Martin F."/>
        </authorList>
    </citation>
    <scope>NUCLEOTIDE SEQUENCE [LARGE SCALE GENOMIC DNA]</scope>
    <source>
        <strain evidence="11 12">CIRM-BRFM 2984</strain>
    </source>
</reference>
<dbReference type="GO" id="GO:0004650">
    <property type="term" value="F:polygalacturonase activity"/>
    <property type="evidence" value="ECO:0007669"/>
    <property type="project" value="InterPro"/>
</dbReference>
<evidence type="ECO:0000256" key="2">
    <source>
        <dbReference type="ARBA" id="ARBA00008834"/>
    </source>
</evidence>
<dbReference type="InterPro" id="IPR000743">
    <property type="entry name" value="Glyco_hydro_28"/>
</dbReference>